<keyword evidence="2" id="KW-1185">Reference proteome</keyword>
<dbReference type="Proteomes" id="UP000679179">
    <property type="component" value="Unassembled WGS sequence"/>
</dbReference>
<comment type="caution">
    <text evidence="1">The sequence shown here is derived from an EMBL/GenBank/DDBJ whole genome shotgun (WGS) entry which is preliminary data.</text>
</comment>
<organism evidence="1 2">
    <name type="scientific">Clostridium polyendosporum</name>
    <dbReference type="NCBI Taxonomy" id="69208"/>
    <lineage>
        <taxon>Bacteria</taxon>
        <taxon>Bacillati</taxon>
        <taxon>Bacillota</taxon>
        <taxon>Clostridia</taxon>
        <taxon>Eubacteriales</taxon>
        <taxon>Clostridiaceae</taxon>
        <taxon>Clostridium</taxon>
    </lineage>
</organism>
<gene>
    <name evidence="1" type="ORF">CPJCM30710_00610</name>
</gene>
<accession>A0A919RVS4</accession>
<protein>
    <submittedName>
        <fullName evidence="1">Uncharacterized protein</fullName>
    </submittedName>
</protein>
<dbReference type="AlphaFoldDB" id="A0A919RVS4"/>
<sequence>MKKWSDPQIWQLGIENTAGIGNEEYPDPNNPPTTQHPDWVWCFKHARWHPKNHS</sequence>
<proteinExistence type="predicted"/>
<evidence type="ECO:0000313" key="2">
    <source>
        <dbReference type="Proteomes" id="UP000679179"/>
    </source>
</evidence>
<evidence type="ECO:0000313" key="1">
    <source>
        <dbReference type="EMBL" id="GIM27395.1"/>
    </source>
</evidence>
<reference evidence="1" key="1">
    <citation type="submission" date="2021-03" db="EMBL/GenBank/DDBJ databases">
        <title>Taxonomic study of Clostridium polyendosporum from meadow-gley soil under rice.</title>
        <authorList>
            <person name="Kobayashi H."/>
            <person name="Tanizawa Y."/>
            <person name="Yagura M."/>
        </authorList>
    </citation>
    <scope>NUCLEOTIDE SEQUENCE</scope>
    <source>
        <strain evidence="1">JCM 30710</strain>
    </source>
</reference>
<dbReference type="EMBL" id="BOPZ01000001">
    <property type="protein sequence ID" value="GIM27395.1"/>
    <property type="molecule type" value="Genomic_DNA"/>
</dbReference>
<name>A0A919RVS4_9CLOT</name>